<dbReference type="Pfam" id="PF08447">
    <property type="entry name" value="PAS_3"/>
    <property type="match status" value="1"/>
</dbReference>
<dbReference type="InterPro" id="IPR003661">
    <property type="entry name" value="HisK_dim/P_dom"/>
</dbReference>
<dbReference type="SUPFAM" id="SSF52172">
    <property type="entry name" value="CheY-like"/>
    <property type="match status" value="1"/>
</dbReference>
<dbReference type="Gene3D" id="2.10.70.100">
    <property type="match status" value="1"/>
</dbReference>
<dbReference type="PANTHER" id="PTHR43065">
    <property type="entry name" value="SENSOR HISTIDINE KINASE"/>
    <property type="match status" value="1"/>
</dbReference>
<feature type="domain" description="PAS" evidence="7">
    <location>
        <begin position="280"/>
        <end position="350"/>
    </location>
</feature>
<dbReference type="InterPro" id="IPR011006">
    <property type="entry name" value="CheY-like_superfamily"/>
</dbReference>
<dbReference type="Pfam" id="PF08448">
    <property type="entry name" value="PAS_4"/>
    <property type="match status" value="1"/>
</dbReference>
<feature type="modified residue" description="4-aspartylphosphate" evidence="4">
    <location>
        <position position="713"/>
    </location>
</feature>
<dbReference type="PANTHER" id="PTHR43065:SF42">
    <property type="entry name" value="TWO-COMPONENT SENSOR PPRA"/>
    <property type="match status" value="1"/>
</dbReference>
<dbReference type="Gene3D" id="3.30.565.10">
    <property type="entry name" value="Histidine kinase-like ATPase, C-terminal domain"/>
    <property type="match status" value="1"/>
</dbReference>
<dbReference type="CDD" id="cd00130">
    <property type="entry name" value="PAS"/>
    <property type="match status" value="2"/>
</dbReference>
<dbReference type="InterPro" id="IPR004358">
    <property type="entry name" value="Sig_transdc_His_kin-like_C"/>
</dbReference>
<dbReference type="EC" id="2.7.13.3" evidence="2"/>
<dbReference type="SMART" id="SM00448">
    <property type="entry name" value="REC"/>
    <property type="match status" value="1"/>
</dbReference>
<reference evidence="9 10" key="1">
    <citation type="submission" date="2016-10" db="EMBL/GenBank/DDBJ databases">
        <title>Draft Genome sequence of Roseomonas sp. strain M3.</title>
        <authorList>
            <person name="Subhash Y."/>
            <person name="Lee S."/>
        </authorList>
    </citation>
    <scope>NUCLEOTIDE SEQUENCE [LARGE SCALE GENOMIC DNA]</scope>
    <source>
        <strain evidence="9 10">M3</strain>
    </source>
</reference>
<dbReference type="NCBIfam" id="TIGR00229">
    <property type="entry name" value="sensory_box"/>
    <property type="match status" value="2"/>
</dbReference>
<comment type="catalytic activity">
    <reaction evidence="1">
        <text>ATP + protein L-histidine = ADP + protein N-phospho-L-histidine.</text>
        <dbReference type="EC" id="2.7.13.3"/>
    </reaction>
</comment>
<dbReference type="GO" id="GO:0000155">
    <property type="term" value="F:phosphorelay sensor kinase activity"/>
    <property type="evidence" value="ECO:0007669"/>
    <property type="project" value="InterPro"/>
</dbReference>
<evidence type="ECO:0000313" key="10">
    <source>
        <dbReference type="Proteomes" id="UP000188879"/>
    </source>
</evidence>
<evidence type="ECO:0000259" key="6">
    <source>
        <dbReference type="PROSITE" id="PS50110"/>
    </source>
</evidence>
<dbReference type="Pfam" id="PF02518">
    <property type="entry name" value="HATPase_c"/>
    <property type="match status" value="1"/>
</dbReference>
<organism evidence="9 10">
    <name type="scientific">Teichococcus deserti</name>
    <dbReference type="NCBI Taxonomy" id="1817963"/>
    <lineage>
        <taxon>Bacteria</taxon>
        <taxon>Pseudomonadati</taxon>
        <taxon>Pseudomonadota</taxon>
        <taxon>Alphaproteobacteria</taxon>
        <taxon>Acetobacterales</taxon>
        <taxon>Roseomonadaceae</taxon>
        <taxon>Roseomonas</taxon>
    </lineage>
</organism>
<protein>
    <recommendedName>
        <fullName evidence="2">histidine kinase</fullName>
        <ecNumber evidence="2">2.7.13.3</ecNumber>
    </recommendedName>
</protein>
<evidence type="ECO:0000256" key="4">
    <source>
        <dbReference type="PROSITE-ProRule" id="PRU00169"/>
    </source>
</evidence>
<feature type="domain" description="Histidine kinase" evidence="5">
    <location>
        <begin position="417"/>
        <end position="641"/>
    </location>
</feature>
<evidence type="ECO:0000256" key="1">
    <source>
        <dbReference type="ARBA" id="ARBA00000085"/>
    </source>
</evidence>
<dbReference type="InterPro" id="IPR013656">
    <property type="entry name" value="PAS_4"/>
</dbReference>
<dbReference type="SMART" id="SM00086">
    <property type="entry name" value="PAC"/>
    <property type="match status" value="2"/>
</dbReference>
<dbReference type="InterPro" id="IPR036890">
    <property type="entry name" value="HATPase_C_sf"/>
</dbReference>
<dbReference type="InterPro" id="IPR000700">
    <property type="entry name" value="PAS-assoc_C"/>
</dbReference>
<dbReference type="Gene3D" id="3.30.450.20">
    <property type="entry name" value="PAS domain"/>
    <property type="match status" value="3"/>
</dbReference>
<dbReference type="InterPro" id="IPR013655">
    <property type="entry name" value="PAS_fold_3"/>
</dbReference>
<dbReference type="InterPro" id="IPR036097">
    <property type="entry name" value="HisK_dim/P_sf"/>
</dbReference>
<dbReference type="Proteomes" id="UP000188879">
    <property type="component" value="Unassembled WGS sequence"/>
</dbReference>
<accession>A0A1V2H877</accession>
<dbReference type="EMBL" id="MLCO01000035">
    <property type="protein sequence ID" value="ONG56748.1"/>
    <property type="molecule type" value="Genomic_DNA"/>
</dbReference>
<dbReference type="Pfam" id="PF00072">
    <property type="entry name" value="Response_reg"/>
    <property type="match status" value="1"/>
</dbReference>
<dbReference type="PRINTS" id="PR00344">
    <property type="entry name" value="BCTRLSENSOR"/>
</dbReference>
<dbReference type="PROSITE" id="PS50112">
    <property type="entry name" value="PAS"/>
    <property type="match status" value="1"/>
</dbReference>
<keyword evidence="3 4" id="KW-0597">Phosphoprotein</keyword>
<evidence type="ECO:0000256" key="2">
    <source>
        <dbReference type="ARBA" id="ARBA00012438"/>
    </source>
</evidence>
<dbReference type="SMART" id="SM00091">
    <property type="entry name" value="PAS"/>
    <property type="match status" value="3"/>
</dbReference>
<comment type="caution">
    <text evidence="9">The sequence shown here is derived from an EMBL/GenBank/DDBJ whole genome shotgun (WGS) entry which is preliminary data.</text>
</comment>
<dbReference type="InterPro" id="IPR000014">
    <property type="entry name" value="PAS"/>
</dbReference>
<evidence type="ECO:0000256" key="3">
    <source>
        <dbReference type="ARBA" id="ARBA00022553"/>
    </source>
</evidence>
<feature type="domain" description="PAC" evidence="8">
    <location>
        <begin position="100"/>
        <end position="152"/>
    </location>
</feature>
<name>A0A1V2H877_9PROT</name>
<dbReference type="Gene3D" id="3.40.50.2300">
    <property type="match status" value="1"/>
</dbReference>
<dbReference type="CDD" id="cd00082">
    <property type="entry name" value="HisKA"/>
    <property type="match status" value="1"/>
</dbReference>
<gene>
    <name evidence="9" type="ORF">BKE38_05340</name>
</gene>
<dbReference type="SUPFAM" id="SSF55785">
    <property type="entry name" value="PYP-like sensor domain (PAS domain)"/>
    <property type="match status" value="3"/>
</dbReference>
<evidence type="ECO:0000259" key="7">
    <source>
        <dbReference type="PROSITE" id="PS50112"/>
    </source>
</evidence>
<dbReference type="InterPro" id="IPR001610">
    <property type="entry name" value="PAC"/>
</dbReference>
<keyword evidence="10" id="KW-1185">Reference proteome</keyword>
<sequence length="785" mass="84256">MARRRGMPAELLDRSPAAEARLAEILATSGAAAWDWQVGDGTVQGGWLQGDARFAALHGISAAEAAAGLPSGRFFRIIHPADRARIQLGVGAVLLGAEVFSKEFRILLPEGGLRWVHGRGRCHYDAAEQPLRFTGVLVDITEQKRVEEQLRIAQSAGGVGTFEHRQDFATASVSAQFCRLLGLHPARDLSVRGINALVLPGDPPIIDLEAVTGSAAAELRVARADDGAIRWLARRGEYLPDAETAGLRFSGVIYDITEAKRIEDELRRLNQALETRVDARTRERDRIWQQTPDFYLVFGADGLVQAGNPAWQAELGLEPVVLIGRPVASLFQAEDRPALAAALGRLVAGGRVAQLDAHLAIAPEGEPHRAPRLCSWTITADAGVFVASGRDITERARLEEQLRQSQKMEAVGQLTGGLAHDFNNLLTGVTGSLELLQIRVSQGRLGELDRFIGAAQGAANRAAALTHRLLAFSRRQTLDPKTVRPNRLIAGMEELVQRTVGPAIDLRAELAPDLWPILCDPNQLENALLNLCINARDAMPEGGRLTIRTANLELDERAGLGRDLAPGPYVSISVSDTGTGMTPEVMARAFDPFFTTKPLGQGTGLGLSMIYGFAKQSGGQVRIRSAPGQGTVLTIDLPRHWQEGEEEAGEGAVPPPRAEEGQAVLVVDDEPTVRMLVVEVLRELGYTAIEAADGAEGLAVLQSPRRIDLLISDVGLPGGMNGRQMADAMRPHRPKLPVLFITGYAESSLAGGAALEPGMQILTKPFAMEALATRIKAILDPAGSA</sequence>
<dbReference type="SUPFAM" id="SSF55874">
    <property type="entry name" value="ATPase domain of HSP90 chaperone/DNA topoisomerase II/histidine kinase"/>
    <property type="match status" value="1"/>
</dbReference>
<evidence type="ECO:0000259" key="8">
    <source>
        <dbReference type="PROSITE" id="PS50113"/>
    </source>
</evidence>
<dbReference type="SMART" id="SM00387">
    <property type="entry name" value="HATPase_c"/>
    <property type="match status" value="1"/>
</dbReference>
<dbReference type="CDD" id="cd18161">
    <property type="entry name" value="REC_hyHK_blue-like"/>
    <property type="match status" value="1"/>
</dbReference>
<evidence type="ECO:0000259" key="5">
    <source>
        <dbReference type="PROSITE" id="PS50109"/>
    </source>
</evidence>
<dbReference type="InterPro" id="IPR005467">
    <property type="entry name" value="His_kinase_dom"/>
</dbReference>
<dbReference type="Pfam" id="PF00512">
    <property type="entry name" value="HisKA"/>
    <property type="match status" value="1"/>
</dbReference>
<dbReference type="PROSITE" id="PS50110">
    <property type="entry name" value="RESPONSE_REGULATORY"/>
    <property type="match status" value="1"/>
</dbReference>
<dbReference type="OrthoDB" id="7284568at2"/>
<dbReference type="PROSITE" id="PS50113">
    <property type="entry name" value="PAC"/>
    <property type="match status" value="2"/>
</dbReference>
<dbReference type="SUPFAM" id="SSF47384">
    <property type="entry name" value="Homodimeric domain of signal transducing histidine kinase"/>
    <property type="match status" value="1"/>
</dbReference>
<dbReference type="InterPro" id="IPR001789">
    <property type="entry name" value="Sig_transdc_resp-reg_receiver"/>
</dbReference>
<dbReference type="PROSITE" id="PS50109">
    <property type="entry name" value="HIS_KIN"/>
    <property type="match status" value="1"/>
</dbReference>
<dbReference type="AlphaFoldDB" id="A0A1V2H877"/>
<proteinExistence type="predicted"/>
<dbReference type="SMART" id="SM00388">
    <property type="entry name" value="HisKA"/>
    <property type="match status" value="1"/>
</dbReference>
<dbReference type="InterPro" id="IPR003594">
    <property type="entry name" value="HATPase_dom"/>
</dbReference>
<dbReference type="Gene3D" id="1.10.287.130">
    <property type="match status" value="1"/>
</dbReference>
<evidence type="ECO:0000313" key="9">
    <source>
        <dbReference type="EMBL" id="ONG56748.1"/>
    </source>
</evidence>
<feature type="domain" description="Response regulatory" evidence="6">
    <location>
        <begin position="663"/>
        <end position="779"/>
    </location>
</feature>
<dbReference type="InterPro" id="IPR035965">
    <property type="entry name" value="PAS-like_dom_sf"/>
</dbReference>
<feature type="domain" description="PAC" evidence="8">
    <location>
        <begin position="215"/>
        <end position="268"/>
    </location>
</feature>